<gene>
    <name evidence="7" type="ORF">HNQ70_002616</name>
</gene>
<dbReference type="SUPFAM" id="SSF46785">
    <property type="entry name" value="Winged helix' DNA-binding domain"/>
    <property type="match status" value="1"/>
</dbReference>
<dbReference type="InterPro" id="IPR036390">
    <property type="entry name" value="WH_DNA-bd_sf"/>
</dbReference>
<feature type="domain" description="IclR-ED" evidence="6">
    <location>
        <begin position="88"/>
        <end position="269"/>
    </location>
</feature>
<dbReference type="PROSITE" id="PS51077">
    <property type="entry name" value="HTH_ICLR"/>
    <property type="match status" value="1"/>
</dbReference>
<feature type="region of interest" description="Disordered" evidence="4">
    <location>
        <begin position="1"/>
        <end position="20"/>
    </location>
</feature>
<evidence type="ECO:0000256" key="3">
    <source>
        <dbReference type="ARBA" id="ARBA00023163"/>
    </source>
</evidence>
<keyword evidence="3" id="KW-0804">Transcription</keyword>
<dbReference type="InterPro" id="IPR005471">
    <property type="entry name" value="Tscrpt_reg_IclR_N"/>
</dbReference>
<accession>A0A7W8M982</accession>
<feature type="compositionally biased region" description="Polar residues" evidence="4">
    <location>
        <begin position="1"/>
        <end position="13"/>
    </location>
</feature>
<dbReference type="SMART" id="SM00346">
    <property type="entry name" value="HTH_ICLR"/>
    <property type="match status" value="1"/>
</dbReference>
<evidence type="ECO:0000256" key="1">
    <source>
        <dbReference type="ARBA" id="ARBA00023015"/>
    </source>
</evidence>
<dbReference type="InterPro" id="IPR036388">
    <property type="entry name" value="WH-like_DNA-bd_sf"/>
</dbReference>
<dbReference type="Proteomes" id="UP000532440">
    <property type="component" value="Unassembled WGS sequence"/>
</dbReference>
<dbReference type="Gene3D" id="1.10.10.10">
    <property type="entry name" value="Winged helix-like DNA-binding domain superfamily/Winged helix DNA-binding domain"/>
    <property type="match status" value="1"/>
</dbReference>
<dbReference type="RefSeq" id="WP_221302806.1">
    <property type="nucleotide sequence ID" value="NZ_BAABEW010000012.1"/>
</dbReference>
<evidence type="ECO:0000259" key="6">
    <source>
        <dbReference type="PROSITE" id="PS51078"/>
    </source>
</evidence>
<dbReference type="SUPFAM" id="SSF55781">
    <property type="entry name" value="GAF domain-like"/>
    <property type="match status" value="1"/>
</dbReference>
<dbReference type="InterPro" id="IPR014757">
    <property type="entry name" value="Tscrpt_reg_IclR_C"/>
</dbReference>
<dbReference type="InterPro" id="IPR029016">
    <property type="entry name" value="GAF-like_dom_sf"/>
</dbReference>
<comment type="caution">
    <text evidence="7">The sequence shown here is derived from an EMBL/GenBank/DDBJ whole genome shotgun (WGS) entry which is preliminary data.</text>
</comment>
<evidence type="ECO:0000313" key="7">
    <source>
        <dbReference type="EMBL" id="MBB5272593.1"/>
    </source>
</evidence>
<dbReference type="AlphaFoldDB" id="A0A7W8M982"/>
<name>A0A7W8M982_9BURK</name>
<dbReference type="PANTHER" id="PTHR30136:SF34">
    <property type="entry name" value="TRANSCRIPTIONAL REGULATOR"/>
    <property type="match status" value="1"/>
</dbReference>
<evidence type="ECO:0000256" key="2">
    <source>
        <dbReference type="ARBA" id="ARBA00023125"/>
    </source>
</evidence>
<protein>
    <submittedName>
        <fullName evidence="7">IclR family pca regulon transcriptional regulator</fullName>
    </submittedName>
</protein>
<dbReference type="GO" id="GO:0003700">
    <property type="term" value="F:DNA-binding transcription factor activity"/>
    <property type="evidence" value="ECO:0007669"/>
    <property type="project" value="TreeGrafter"/>
</dbReference>
<dbReference type="GO" id="GO:0045892">
    <property type="term" value="P:negative regulation of DNA-templated transcription"/>
    <property type="evidence" value="ECO:0007669"/>
    <property type="project" value="TreeGrafter"/>
</dbReference>
<evidence type="ECO:0000259" key="5">
    <source>
        <dbReference type="PROSITE" id="PS51077"/>
    </source>
</evidence>
<evidence type="ECO:0000256" key="4">
    <source>
        <dbReference type="SAM" id="MobiDB-lite"/>
    </source>
</evidence>
<organism evidence="7 8">
    <name type="scientific">Quisquiliibacterium transsilvanicum</name>
    <dbReference type="NCBI Taxonomy" id="1549638"/>
    <lineage>
        <taxon>Bacteria</taxon>
        <taxon>Pseudomonadati</taxon>
        <taxon>Pseudomonadota</taxon>
        <taxon>Betaproteobacteria</taxon>
        <taxon>Burkholderiales</taxon>
        <taxon>Burkholderiaceae</taxon>
        <taxon>Quisquiliibacterium</taxon>
    </lineage>
</organism>
<dbReference type="Pfam" id="PF09339">
    <property type="entry name" value="HTH_IclR"/>
    <property type="match status" value="1"/>
</dbReference>
<dbReference type="Pfam" id="PF01614">
    <property type="entry name" value="IclR_C"/>
    <property type="match status" value="1"/>
</dbReference>
<dbReference type="PANTHER" id="PTHR30136">
    <property type="entry name" value="HELIX-TURN-HELIX TRANSCRIPTIONAL REGULATOR, ICLR FAMILY"/>
    <property type="match status" value="1"/>
</dbReference>
<reference evidence="7 8" key="1">
    <citation type="submission" date="2020-08" db="EMBL/GenBank/DDBJ databases">
        <title>Genomic Encyclopedia of Type Strains, Phase IV (KMG-IV): sequencing the most valuable type-strain genomes for metagenomic binning, comparative biology and taxonomic classification.</title>
        <authorList>
            <person name="Goeker M."/>
        </authorList>
    </citation>
    <scope>NUCLEOTIDE SEQUENCE [LARGE SCALE GENOMIC DNA]</scope>
    <source>
        <strain evidence="7 8">DSM 29781</strain>
    </source>
</reference>
<keyword evidence="8" id="KW-1185">Reference proteome</keyword>
<keyword evidence="1" id="KW-0805">Transcription regulation</keyword>
<dbReference type="PROSITE" id="PS51078">
    <property type="entry name" value="ICLR_ED"/>
    <property type="match status" value="1"/>
</dbReference>
<evidence type="ECO:0000313" key="8">
    <source>
        <dbReference type="Proteomes" id="UP000532440"/>
    </source>
</evidence>
<proteinExistence type="predicted"/>
<dbReference type="EMBL" id="JACHGB010000005">
    <property type="protein sequence ID" value="MBB5272593.1"/>
    <property type="molecule type" value="Genomic_DNA"/>
</dbReference>
<sequence>MNMVESASKTVNAASEPGKQAGGEGFLRSFSRGLSVISTLGKLRGRRTISTVAEATGLPRAVVRRILSTLCELQYAHTDGREYQLTPKVLTLGLSYLASLPYLAYAQQALSELSAEIGESCAMAVMDGNEAVFILRIPSRKVLSPNLVVGSRLPAYATSPGRMLLSQLDEAALERYLEATTLKPYTERTPTSPGQLREALARVREKGYAWVDRELDPAVAGLSVPLRDRQRQVVAALSVNVIAEGWTEERAVDAYLTPMRRAAECIRME</sequence>
<feature type="domain" description="HTH iclR-type" evidence="5">
    <location>
        <begin position="27"/>
        <end position="87"/>
    </location>
</feature>
<dbReference type="Gene3D" id="3.30.450.40">
    <property type="match status" value="1"/>
</dbReference>
<keyword evidence="2" id="KW-0238">DNA-binding</keyword>
<dbReference type="GO" id="GO:0003677">
    <property type="term" value="F:DNA binding"/>
    <property type="evidence" value="ECO:0007669"/>
    <property type="project" value="UniProtKB-KW"/>
</dbReference>
<dbReference type="InterPro" id="IPR050707">
    <property type="entry name" value="HTH_MetabolicPath_Reg"/>
</dbReference>